<proteinExistence type="predicted"/>
<gene>
    <name evidence="1" type="ORF">SCP_1101800</name>
</gene>
<reference evidence="1 2" key="1">
    <citation type="journal article" date="2018" name="Sci. Rep.">
        <title>Genome sequence of the cauliflower mushroom Sparassis crispa (Hanabiratake) and its association with beneficial usage.</title>
        <authorList>
            <person name="Kiyama R."/>
            <person name="Furutani Y."/>
            <person name="Kawaguchi K."/>
            <person name="Nakanishi T."/>
        </authorList>
    </citation>
    <scope>NUCLEOTIDE SEQUENCE [LARGE SCALE GENOMIC DNA]</scope>
</reference>
<organism evidence="1 2">
    <name type="scientific">Sparassis crispa</name>
    <dbReference type="NCBI Taxonomy" id="139825"/>
    <lineage>
        <taxon>Eukaryota</taxon>
        <taxon>Fungi</taxon>
        <taxon>Dikarya</taxon>
        <taxon>Basidiomycota</taxon>
        <taxon>Agaricomycotina</taxon>
        <taxon>Agaricomycetes</taxon>
        <taxon>Polyporales</taxon>
        <taxon>Sparassidaceae</taxon>
        <taxon>Sparassis</taxon>
    </lineage>
</organism>
<dbReference type="GeneID" id="38784420"/>
<protein>
    <submittedName>
        <fullName evidence="1">Uncharacterized protein</fullName>
    </submittedName>
</protein>
<evidence type="ECO:0000313" key="2">
    <source>
        <dbReference type="Proteomes" id="UP000287166"/>
    </source>
</evidence>
<accession>A0A401GZB0</accession>
<keyword evidence="2" id="KW-1185">Reference proteome</keyword>
<dbReference type="RefSeq" id="XP_027618416.1">
    <property type="nucleotide sequence ID" value="XM_027762615.1"/>
</dbReference>
<dbReference type="AlphaFoldDB" id="A0A401GZB0"/>
<dbReference type="EMBL" id="BFAD01000011">
    <property type="protein sequence ID" value="GBE87503.1"/>
    <property type="molecule type" value="Genomic_DNA"/>
</dbReference>
<sequence length="182" mass="20883">MESVSKWMNAEYRQAGNLESLVESNKDLRVVLRQAKEEKDLRHSMLDDEAIPLRPLRLGASLELVKSVWSDEGHKTLDNSVLRLTKSIPFEAIEEDPEVAALLLHPVLSFVESVSKWMNAEHREVGNLESLVNSNKDQRVALRQAKEEKDFYAFRCLRILRKDRTPTPWDGKSVPKQGVEYA</sequence>
<name>A0A401GZB0_9APHY</name>
<comment type="caution">
    <text evidence="1">The sequence shown here is derived from an EMBL/GenBank/DDBJ whole genome shotgun (WGS) entry which is preliminary data.</text>
</comment>
<dbReference type="Proteomes" id="UP000287166">
    <property type="component" value="Unassembled WGS sequence"/>
</dbReference>
<evidence type="ECO:0000313" key="1">
    <source>
        <dbReference type="EMBL" id="GBE87503.1"/>
    </source>
</evidence>
<dbReference type="InParanoid" id="A0A401GZB0"/>